<keyword evidence="12" id="KW-1185">Reference proteome</keyword>
<feature type="domain" description="Disease resistance N-terminal" evidence="8">
    <location>
        <begin position="17"/>
        <end position="77"/>
    </location>
</feature>
<evidence type="ECO:0000259" key="8">
    <source>
        <dbReference type="Pfam" id="PF18052"/>
    </source>
</evidence>
<evidence type="ECO:0000256" key="3">
    <source>
        <dbReference type="ARBA" id="ARBA00022737"/>
    </source>
</evidence>
<protein>
    <submittedName>
        <fullName evidence="11">Uncharacterized protein</fullName>
    </submittedName>
</protein>
<dbReference type="InterPro" id="IPR042197">
    <property type="entry name" value="Apaf_helical"/>
</dbReference>
<reference evidence="11 12" key="1">
    <citation type="submission" date="2017-09" db="EMBL/GenBank/DDBJ databases">
        <authorList>
            <consortium name="International Durum Wheat Genome Sequencing Consortium (IDWGSC)"/>
            <person name="Milanesi L."/>
        </authorList>
    </citation>
    <scope>NUCLEOTIDE SEQUENCE [LARGE SCALE GENOMIC DNA]</scope>
    <source>
        <strain evidence="12">cv. Svevo</strain>
    </source>
</reference>
<dbReference type="InterPro" id="IPR055414">
    <property type="entry name" value="LRR_R13L4/SHOC2-like"/>
</dbReference>
<dbReference type="GO" id="GO:0009626">
    <property type="term" value="P:plant-type hypersensitive response"/>
    <property type="evidence" value="ECO:0007669"/>
    <property type="project" value="UniProtKB-ARBA"/>
</dbReference>
<dbReference type="Gene3D" id="3.40.50.300">
    <property type="entry name" value="P-loop containing nucleotide triphosphate hydrolases"/>
    <property type="match status" value="1"/>
</dbReference>
<dbReference type="Pfam" id="PF23598">
    <property type="entry name" value="LRR_14"/>
    <property type="match status" value="2"/>
</dbReference>
<dbReference type="InterPro" id="IPR044974">
    <property type="entry name" value="Disease_R_plants"/>
</dbReference>
<comment type="similarity">
    <text evidence="1">Belongs to the disease resistance NB-LRR family.</text>
</comment>
<dbReference type="EMBL" id="LT934117">
    <property type="protein sequence ID" value="VAH99269.1"/>
    <property type="molecule type" value="Genomic_DNA"/>
</dbReference>
<evidence type="ECO:0000256" key="2">
    <source>
        <dbReference type="ARBA" id="ARBA00022614"/>
    </source>
</evidence>
<dbReference type="FunFam" id="1.10.10.10:FF:000322">
    <property type="entry name" value="Probable disease resistance protein At1g63360"/>
    <property type="match status" value="1"/>
</dbReference>
<organism evidence="11 12">
    <name type="scientific">Triticum turgidum subsp. durum</name>
    <name type="common">Durum wheat</name>
    <name type="synonym">Triticum durum</name>
    <dbReference type="NCBI Taxonomy" id="4567"/>
    <lineage>
        <taxon>Eukaryota</taxon>
        <taxon>Viridiplantae</taxon>
        <taxon>Streptophyta</taxon>
        <taxon>Embryophyta</taxon>
        <taxon>Tracheophyta</taxon>
        <taxon>Spermatophyta</taxon>
        <taxon>Magnoliopsida</taxon>
        <taxon>Liliopsida</taxon>
        <taxon>Poales</taxon>
        <taxon>Poaceae</taxon>
        <taxon>BOP clade</taxon>
        <taxon>Pooideae</taxon>
        <taxon>Triticodae</taxon>
        <taxon>Triticeae</taxon>
        <taxon>Triticinae</taxon>
        <taxon>Triticum</taxon>
    </lineage>
</organism>
<dbReference type="Pfam" id="PF18052">
    <property type="entry name" value="Rx_N"/>
    <property type="match status" value="1"/>
</dbReference>
<dbReference type="Pfam" id="PF00931">
    <property type="entry name" value="NB-ARC"/>
    <property type="match status" value="1"/>
</dbReference>
<gene>
    <name evidence="11" type="ORF">TRITD_4Av1G253760</name>
</gene>
<dbReference type="GO" id="GO:0043531">
    <property type="term" value="F:ADP binding"/>
    <property type="evidence" value="ECO:0007669"/>
    <property type="project" value="InterPro"/>
</dbReference>
<dbReference type="Gene3D" id="1.10.8.430">
    <property type="entry name" value="Helical domain of apoptotic protease-activating factors"/>
    <property type="match status" value="1"/>
</dbReference>
<evidence type="ECO:0000259" key="9">
    <source>
        <dbReference type="Pfam" id="PF23559"/>
    </source>
</evidence>
<dbReference type="InterPro" id="IPR036388">
    <property type="entry name" value="WH-like_DNA-bd_sf"/>
</dbReference>
<dbReference type="GO" id="GO:0002758">
    <property type="term" value="P:innate immune response-activating signaling pathway"/>
    <property type="evidence" value="ECO:0007669"/>
    <property type="project" value="UniProtKB-ARBA"/>
</dbReference>
<accession>A0A9R0SPN2</accession>
<dbReference type="InterPro" id="IPR038005">
    <property type="entry name" value="RX-like_CC"/>
</dbReference>
<dbReference type="InterPro" id="IPR027417">
    <property type="entry name" value="P-loop_NTPase"/>
</dbReference>
<evidence type="ECO:0000256" key="4">
    <source>
        <dbReference type="ARBA" id="ARBA00022741"/>
    </source>
</evidence>
<name>A0A9R0SPN2_TRITD</name>
<dbReference type="InterPro" id="IPR041118">
    <property type="entry name" value="Rx_N"/>
</dbReference>
<evidence type="ECO:0000313" key="11">
    <source>
        <dbReference type="EMBL" id="VAH99269.1"/>
    </source>
</evidence>
<keyword evidence="3" id="KW-0677">Repeat</keyword>
<dbReference type="SUPFAM" id="SSF52058">
    <property type="entry name" value="L domain-like"/>
    <property type="match status" value="1"/>
</dbReference>
<evidence type="ECO:0000256" key="5">
    <source>
        <dbReference type="ARBA" id="ARBA00022821"/>
    </source>
</evidence>
<evidence type="ECO:0000259" key="10">
    <source>
        <dbReference type="Pfam" id="PF23598"/>
    </source>
</evidence>
<sequence>MDPNPCSEFPLNLLFGRFIKDELETMQAFLMADELIKKKDMLLKVWAKQVRDLSYNIEDCLDEFMAHVGSQSLSRQLMKLKDRHRIALQIRNLKCRVEEVSSRNTRYSLIKMNASNTIEEVDSYIEDVRNHSASNVNDAELVGFEKPKKELINLIDANTKDGPAKVICVVGMGGLGKTTLTKKAYESKQDIGNNFSCCAWITVSQSFFKLELVQDIIRQLLGVDSLKRCLKELVGKVLKVEDLAKYLRTELSDKRYFIVLDDMWNIHDWNWIYGITIPHNNNKGSRIIVTTQDVGLAKECTSETLIYHHQPLQMSDTIDLLLRKSRKRCEDMQKDKNRVKQLVKKCGRVPLAILTIGGILSTKKVVEWRQFYNQLPSELENNPSLEAVRRMVTLSYNHLPSHLKPCFLYLSIFPEDFVIQIRCLVERWIAEGLVKGRVGLSIEDVGKGYVIELINRNMIQPSRVNIEGSIKSCRVHDIMRDVMVSISREENFVSLMGNDITNKVGEKARHIAYHGSKCSKMHMDQSHVRSLSVFGGRPVKPPTSLCSSQLKMLRVLDLQNAQFVVTQKDINNIWLFHHLMYVNIRCLRGYPKIHALPTSIGKQKGLQVLDLRDTRITTIPTEICKLQNLRSLRCSKSSSVRLRPYHKYFPRARKNGRYSDNETKGVKVPRGIGNLNELHILEVVDIRRTSCKAIEELGELVQLTKLSVTMKKVTSKKCKVFCAALQKLFSLRSLTLDSISKVEVGTLKWLDRITSPPALLSTFRLRGHLGKMPSWFGNLMHLAKIYLEASELEEGQPTEILGALPSLMLLHLDYKSYVGEKLLFTEEAFPNLRRLYVSQLWNVKEVKFEEGSSPQMERIQIWNIRSGAQIVGVKHLPIIREIKFGKTYVHSPKVVADKLQEEVSVHPNHPLLLLE</sequence>
<evidence type="ECO:0000256" key="1">
    <source>
        <dbReference type="ARBA" id="ARBA00008894"/>
    </source>
</evidence>
<feature type="domain" description="Disease resistance R13L4/SHOC-2-like LRR" evidence="10">
    <location>
        <begin position="527"/>
        <end position="638"/>
    </location>
</feature>
<keyword evidence="2" id="KW-0433">Leucine-rich repeat</keyword>
<feature type="domain" description="Disease resistance R13L4/SHOC-2-like LRR" evidence="10">
    <location>
        <begin position="665"/>
        <end position="911"/>
    </location>
</feature>
<dbReference type="AlphaFoldDB" id="A0A9R0SPN2"/>
<dbReference type="PANTHER" id="PTHR23155">
    <property type="entry name" value="DISEASE RESISTANCE PROTEIN RP"/>
    <property type="match status" value="1"/>
</dbReference>
<evidence type="ECO:0000313" key="12">
    <source>
        <dbReference type="Proteomes" id="UP000324705"/>
    </source>
</evidence>
<proteinExistence type="inferred from homology"/>
<dbReference type="GO" id="GO:0042742">
    <property type="term" value="P:defense response to bacterium"/>
    <property type="evidence" value="ECO:0007669"/>
    <property type="project" value="UniProtKB-ARBA"/>
</dbReference>
<dbReference type="PANTHER" id="PTHR23155:SF963">
    <property type="entry name" value="OS06G0287000 PROTEIN"/>
    <property type="match status" value="1"/>
</dbReference>
<keyword evidence="4" id="KW-0547">Nucleotide-binding</keyword>
<dbReference type="Gene3D" id="1.10.10.10">
    <property type="entry name" value="Winged helix-like DNA-binding domain superfamily/Winged helix DNA-binding domain"/>
    <property type="match status" value="1"/>
</dbReference>
<feature type="domain" description="NB-ARC" evidence="7">
    <location>
        <begin position="150"/>
        <end position="323"/>
    </location>
</feature>
<dbReference type="Gene3D" id="1.20.5.4130">
    <property type="match status" value="1"/>
</dbReference>
<dbReference type="Proteomes" id="UP000324705">
    <property type="component" value="Chromosome 4A"/>
</dbReference>
<dbReference type="Gene3D" id="3.80.10.10">
    <property type="entry name" value="Ribonuclease Inhibitor"/>
    <property type="match status" value="1"/>
</dbReference>
<dbReference type="InterPro" id="IPR058922">
    <property type="entry name" value="WHD_DRP"/>
</dbReference>
<dbReference type="CDD" id="cd14798">
    <property type="entry name" value="RX-CC_like"/>
    <property type="match status" value="1"/>
</dbReference>
<dbReference type="InterPro" id="IPR032675">
    <property type="entry name" value="LRR_dom_sf"/>
</dbReference>
<keyword evidence="6" id="KW-0175">Coiled coil</keyword>
<keyword evidence="5" id="KW-0611">Plant defense</keyword>
<dbReference type="Gramene" id="TRITD4Av1G253760.36">
    <property type="protein sequence ID" value="TRITD4Av1G253760.36"/>
    <property type="gene ID" value="TRITD4Av1G253760"/>
</dbReference>
<dbReference type="Pfam" id="PF23559">
    <property type="entry name" value="WHD_DRP"/>
    <property type="match status" value="1"/>
</dbReference>
<dbReference type="SUPFAM" id="SSF52540">
    <property type="entry name" value="P-loop containing nucleoside triphosphate hydrolases"/>
    <property type="match status" value="1"/>
</dbReference>
<evidence type="ECO:0000259" key="7">
    <source>
        <dbReference type="Pfam" id="PF00931"/>
    </source>
</evidence>
<dbReference type="InterPro" id="IPR002182">
    <property type="entry name" value="NB-ARC"/>
</dbReference>
<dbReference type="PRINTS" id="PR00364">
    <property type="entry name" value="DISEASERSIST"/>
</dbReference>
<evidence type="ECO:0000256" key="6">
    <source>
        <dbReference type="ARBA" id="ARBA00023054"/>
    </source>
</evidence>
<feature type="domain" description="Disease resistance protein winged helix" evidence="9">
    <location>
        <begin position="412"/>
        <end position="482"/>
    </location>
</feature>